<organism evidence="5 6">
    <name type="scientific">Pseudoxanthomonas spadix (strain BD-a59)</name>
    <dbReference type="NCBI Taxonomy" id="1045855"/>
    <lineage>
        <taxon>Bacteria</taxon>
        <taxon>Pseudomonadati</taxon>
        <taxon>Pseudomonadota</taxon>
        <taxon>Gammaproteobacteria</taxon>
        <taxon>Lysobacterales</taxon>
        <taxon>Lysobacteraceae</taxon>
        <taxon>Pseudoxanthomonas</taxon>
    </lineage>
</organism>
<evidence type="ECO:0000313" key="6">
    <source>
        <dbReference type="Proteomes" id="UP000005870"/>
    </source>
</evidence>
<dbReference type="SUPFAM" id="SSF69593">
    <property type="entry name" value="Glycerol-3-phosphate (1)-acyltransferase"/>
    <property type="match status" value="1"/>
</dbReference>
<protein>
    <submittedName>
        <fullName evidence="5">Phospholipid/glycerol acyltransferase</fullName>
    </submittedName>
</protein>
<evidence type="ECO:0000256" key="1">
    <source>
        <dbReference type="ARBA" id="ARBA00005189"/>
    </source>
</evidence>
<evidence type="ECO:0000313" key="5">
    <source>
        <dbReference type="EMBL" id="AER57687.1"/>
    </source>
</evidence>
<keyword evidence="3 5" id="KW-0012">Acyltransferase</keyword>
<feature type="domain" description="Phospholipid/glycerol acyltransferase" evidence="4">
    <location>
        <begin position="33"/>
        <end position="145"/>
    </location>
</feature>
<dbReference type="STRING" id="1045855.DSC_15215"/>
<evidence type="ECO:0000256" key="3">
    <source>
        <dbReference type="ARBA" id="ARBA00023315"/>
    </source>
</evidence>
<keyword evidence="6" id="KW-1185">Reference proteome</keyword>
<proteinExistence type="predicted"/>
<dbReference type="PANTHER" id="PTHR10434:SF9">
    <property type="entry name" value="PHOSPHOLIPID_GLYCEROL ACYLTRANSFERASE DOMAIN-CONTAINING PROTEIN"/>
    <property type="match status" value="1"/>
</dbReference>
<evidence type="ECO:0000256" key="2">
    <source>
        <dbReference type="ARBA" id="ARBA00022679"/>
    </source>
</evidence>
<dbReference type="GO" id="GO:0006654">
    <property type="term" value="P:phosphatidic acid biosynthetic process"/>
    <property type="evidence" value="ECO:0007669"/>
    <property type="project" value="TreeGrafter"/>
</dbReference>
<dbReference type="HOGENOM" id="CLU_099447_0_0_6"/>
<dbReference type="CDD" id="cd07988">
    <property type="entry name" value="LPLAT_ABO13168-like"/>
    <property type="match status" value="1"/>
</dbReference>
<accession>G7UW29</accession>
<evidence type="ECO:0000259" key="4">
    <source>
        <dbReference type="SMART" id="SM00563"/>
    </source>
</evidence>
<dbReference type="Proteomes" id="UP000005870">
    <property type="component" value="Chromosome"/>
</dbReference>
<dbReference type="InterPro" id="IPR002123">
    <property type="entry name" value="Plipid/glycerol_acylTrfase"/>
</dbReference>
<dbReference type="SMART" id="SM00563">
    <property type="entry name" value="PlsC"/>
    <property type="match status" value="1"/>
</dbReference>
<reference evidence="5 6" key="1">
    <citation type="journal article" date="2012" name="J. Bacteriol.">
        <title>Complete Genome Sequence of the BTEX-Degrading Bacterium Pseudoxanthomonas spadix BD-a59.</title>
        <authorList>
            <person name="Lee S.H."/>
            <person name="Jin H.M."/>
            <person name="Lee H.J."/>
            <person name="Kim J.M."/>
            <person name="Jeon C.O."/>
        </authorList>
    </citation>
    <scope>NUCLEOTIDE SEQUENCE [LARGE SCALE GENOMIC DNA]</scope>
    <source>
        <strain evidence="5 6">BD-a59</strain>
    </source>
</reference>
<sequence>MKPNRFTRWCGRSLLRLCGWRIAGELPDVPKLVMIVAPHSSNWDGLWGMAVKIACGFEVKVLGKAQLFWWPLGPLLRRLGAIPVDRANAGGVVRQAVDAIRAAPRIWFVVTPEGTRKRVEKWKSGFYKIAVSAQVPILLAYFHYPEKVVGLGPLFHPTGDAEADMAAIRAWYAPWMGKHRGST</sequence>
<gene>
    <name evidence="5" type="ordered locus">DSC_15215</name>
</gene>
<name>G7UW29_PSEUP</name>
<dbReference type="AlphaFoldDB" id="G7UW29"/>
<comment type="pathway">
    <text evidence="1">Lipid metabolism.</text>
</comment>
<dbReference type="EMBL" id="CP003093">
    <property type="protein sequence ID" value="AER57687.1"/>
    <property type="molecule type" value="Genomic_DNA"/>
</dbReference>
<dbReference type="eggNOG" id="COG0204">
    <property type="taxonomic scope" value="Bacteria"/>
</dbReference>
<dbReference type="Pfam" id="PF01553">
    <property type="entry name" value="Acyltransferase"/>
    <property type="match status" value="1"/>
</dbReference>
<dbReference type="PANTHER" id="PTHR10434">
    <property type="entry name" value="1-ACYL-SN-GLYCEROL-3-PHOSPHATE ACYLTRANSFERASE"/>
    <property type="match status" value="1"/>
</dbReference>
<keyword evidence="2" id="KW-0808">Transferase</keyword>
<dbReference type="GO" id="GO:0003841">
    <property type="term" value="F:1-acylglycerol-3-phosphate O-acyltransferase activity"/>
    <property type="evidence" value="ECO:0007669"/>
    <property type="project" value="TreeGrafter"/>
</dbReference>
<dbReference type="KEGG" id="psd:DSC_15215"/>